<proteinExistence type="inferred from homology"/>
<dbReference type="Proteomes" id="UP000318937">
    <property type="component" value="Unassembled WGS sequence"/>
</dbReference>
<evidence type="ECO:0000256" key="5">
    <source>
        <dbReference type="ARBA" id="ARBA00022597"/>
    </source>
</evidence>
<keyword evidence="6 10" id="KW-0812">Transmembrane</keyword>
<dbReference type="GO" id="GO:0015920">
    <property type="term" value="P:lipopolysaccharide transport"/>
    <property type="evidence" value="ECO:0007669"/>
    <property type="project" value="TreeGrafter"/>
</dbReference>
<dbReference type="InterPro" id="IPR013525">
    <property type="entry name" value="ABC2_TM"/>
</dbReference>
<comment type="similarity">
    <text evidence="2 10">Belongs to the ABC-2 integral membrane protein family.</text>
</comment>
<comment type="subcellular location">
    <subcellularLocation>
        <location evidence="1 10">Cell membrane</location>
        <topology evidence="1 10">Multi-pass membrane protein</topology>
    </subcellularLocation>
</comment>
<evidence type="ECO:0000256" key="6">
    <source>
        <dbReference type="ARBA" id="ARBA00022692"/>
    </source>
</evidence>
<dbReference type="PANTHER" id="PTHR30413:SF10">
    <property type="entry name" value="CAPSULE POLYSACCHARIDE EXPORT INNER-MEMBRANE PROTEIN CTRC"/>
    <property type="match status" value="1"/>
</dbReference>
<protein>
    <recommendedName>
        <fullName evidence="10">Transport permease protein</fullName>
    </recommendedName>
</protein>
<dbReference type="GO" id="GO:0140359">
    <property type="term" value="F:ABC-type transporter activity"/>
    <property type="evidence" value="ECO:0007669"/>
    <property type="project" value="InterPro"/>
</dbReference>
<dbReference type="InterPro" id="IPR000412">
    <property type="entry name" value="ABC_2_transport"/>
</dbReference>
<reference evidence="12 13" key="1">
    <citation type="submission" date="2019-05" db="EMBL/GenBank/DDBJ databases">
        <title>Psychrobacillus vulpis sp. nov., a new species isolated from feces of a red fox that inhabits in The Tablas de Daimiel Natural Park, Albacete, Spain.</title>
        <authorList>
            <person name="Rodriguez M."/>
            <person name="Reina J.C."/>
            <person name="Bejar V."/>
            <person name="Llamas I."/>
        </authorList>
    </citation>
    <scope>NUCLEOTIDE SEQUENCE [LARGE SCALE GENOMIC DNA]</scope>
    <source>
        <strain evidence="12 13">NHI-2</strain>
    </source>
</reference>
<feature type="domain" description="ABC transmembrane type-2" evidence="11">
    <location>
        <begin position="26"/>
        <end position="253"/>
    </location>
</feature>
<name>A0A544TL10_9BACI</name>
<evidence type="ECO:0000256" key="9">
    <source>
        <dbReference type="ARBA" id="ARBA00023136"/>
    </source>
</evidence>
<keyword evidence="4 10" id="KW-1003">Cell membrane</keyword>
<feature type="transmembrane region" description="Helical" evidence="10">
    <location>
        <begin position="231"/>
        <end position="250"/>
    </location>
</feature>
<feature type="transmembrane region" description="Helical" evidence="10">
    <location>
        <begin position="65"/>
        <end position="83"/>
    </location>
</feature>
<keyword evidence="9 10" id="KW-0472">Membrane</keyword>
<dbReference type="AlphaFoldDB" id="A0A544TL10"/>
<feature type="transmembrane region" description="Helical" evidence="10">
    <location>
        <begin position="21"/>
        <end position="45"/>
    </location>
</feature>
<keyword evidence="7" id="KW-0972">Capsule biogenesis/degradation</keyword>
<evidence type="ECO:0000313" key="13">
    <source>
        <dbReference type="Proteomes" id="UP000318937"/>
    </source>
</evidence>
<evidence type="ECO:0000256" key="3">
    <source>
        <dbReference type="ARBA" id="ARBA00022448"/>
    </source>
</evidence>
<evidence type="ECO:0000256" key="8">
    <source>
        <dbReference type="ARBA" id="ARBA00022989"/>
    </source>
</evidence>
<sequence length="261" mass="29800">MIIKNYDLIKQLLKRDILLRYKGSMLGFFWAIIQPIIMLAVYTFVFSVIFQAKWGMSESTNQFEYALLLFVGLIFFNVFSDVINRSPGIIIANTSYVTKVVFPLEILSIVALGNALVHSLISLVVLLIAVLITYGSINWNIVYLIPMIYLSVSLLTLGLSWFLSSLGVFIRDLNYLISIIVQVLFFMTPIFYPVTAVPEEFRLVMGLNPLTGIIENARNIILFNEMPNWKWYFTSLGISFIIAILGYAWFKKTKKAFADVL</sequence>
<keyword evidence="3 10" id="KW-0813">Transport</keyword>
<dbReference type="PRINTS" id="PR00164">
    <property type="entry name" value="ABC2TRNSPORT"/>
</dbReference>
<organism evidence="12 13">
    <name type="scientific">Psychrobacillus soli</name>
    <dbReference type="NCBI Taxonomy" id="1543965"/>
    <lineage>
        <taxon>Bacteria</taxon>
        <taxon>Bacillati</taxon>
        <taxon>Bacillota</taxon>
        <taxon>Bacilli</taxon>
        <taxon>Bacillales</taxon>
        <taxon>Bacillaceae</taxon>
        <taxon>Psychrobacillus</taxon>
    </lineage>
</organism>
<accession>A0A544TL10</accession>
<keyword evidence="13" id="KW-1185">Reference proteome</keyword>
<feature type="transmembrane region" description="Helical" evidence="10">
    <location>
        <begin position="104"/>
        <end position="135"/>
    </location>
</feature>
<dbReference type="PANTHER" id="PTHR30413">
    <property type="entry name" value="INNER MEMBRANE TRANSPORT PERMEASE"/>
    <property type="match status" value="1"/>
</dbReference>
<evidence type="ECO:0000256" key="1">
    <source>
        <dbReference type="ARBA" id="ARBA00004651"/>
    </source>
</evidence>
<dbReference type="GO" id="GO:0043190">
    <property type="term" value="C:ATP-binding cassette (ABC) transporter complex"/>
    <property type="evidence" value="ECO:0007669"/>
    <property type="project" value="InterPro"/>
</dbReference>
<keyword evidence="5" id="KW-0762">Sugar transport</keyword>
<dbReference type="RefSeq" id="WP_142605392.1">
    <property type="nucleotide sequence ID" value="NZ_VDGG01000004.1"/>
</dbReference>
<feature type="transmembrane region" description="Helical" evidence="10">
    <location>
        <begin position="175"/>
        <end position="195"/>
    </location>
</feature>
<feature type="transmembrane region" description="Helical" evidence="10">
    <location>
        <begin position="141"/>
        <end position="163"/>
    </location>
</feature>
<keyword evidence="8 10" id="KW-1133">Transmembrane helix</keyword>
<dbReference type="PROSITE" id="PS51012">
    <property type="entry name" value="ABC_TM2"/>
    <property type="match status" value="1"/>
</dbReference>
<evidence type="ECO:0000313" key="12">
    <source>
        <dbReference type="EMBL" id="TQR18157.1"/>
    </source>
</evidence>
<evidence type="ECO:0000256" key="4">
    <source>
        <dbReference type="ARBA" id="ARBA00022475"/>
    </source>
</evidence>
<dbReference type="InterPro" id="IPR047817">
    <property type="entry name" value="ABC2_TM_bact-type"/>
</dbReference>
<dbReference type="EMBL" id="VDGG01000004">
    <property type="protein sequence ID" value="TQR18157.1"/>
    <property type="molecule type" value="Genomic_DNA"/>
</dbReference>
<dbReference type="OrthoDB" id="9794365at2"/>
<evidence type="ECO:0000256" key="2">
    <source>
        <dbReference type="ARBA" id="ARBA00007783"/>
    </source>
</evidence>
<gene>
    <name evidence="12" type="ORF">FG383_03125</name>
</gene>
<dbReference type="Pfam" id="PF01061">
    <property type="entry name" value="ABC2_membrane"/>
    <property type="match status" value="1"/>
</dbReference>
<comment type="caution">
    <text evidence="12">The sequence shown here is derived from an EMBL/GenBank/DDBJ whole genome shotgun (WGS) entry which is preliminary data.</text>
</comment>
<evidence type="ECO:0000256" key="7">
    <source>
        <dbReference type="ARBA" id="ARBA00022903"/>
    </source>
</evidence>
<evidence type="ECO:0000259" key="11">
    <source>
        <dbReference type="PROSITE" id="PS51012"/>
    </source>
</evidence>
<evidence type="ECO:0000256" key="10">
    <source>
        <dbReference type="RuleBase" id="RU361157"/>
    </source>
</evidence>
<dbReference type="PIRSF" id="PIRSF006648">
    <property type="entry name" value="DrrB"/>
    <property type="match status" value="1"/>
</dbReference>